<sequence length="41" mass="4611">MLRVTQTIFPAVNRIIPDKALCRYRHVPGSVIASSGLFLRN</sequence>
<proteinExistence type="predicted"/>
<organism evidence="1">
    <name type="scientific">Escherichia coli</name>
    <dbReference type="NCBI Taxonomy" id="562"/>
    <lineage>
        <taxon>Bacteria</taxon>
        <taxon>Pseudomonadati</taxon>
        <taxon>Pseudomonadota</taxon>
        <taxon>Gammaproteobacteria</taxon>
        <taxon>Enterobacterales</taxon>
        <taxon>Enterobacteriaceae</taxon>
        <taxon>Escherichia</taxon>
    </lineage>
</organism>
<dbReference type="AlphaFoldDB" id="A0A5S9GF71"/>
<name>A0A5S9GF71_ECOLX</name>
<accession>A0A5S9GF71</accession>
<evidence type="ECO:0000313" key="1">
    <source>
        <dbReference type="EMBL" id="AWM63247.1"/>
    </source>
</evidence>
<reference evidence="1" key="1">
    <citation type="submission" date="2018-03" db="EMBL/GenBank/DDBJ databases">
        <authorList>
            <person name="Feng Y."/>
        </authorList>
    </citation>
    <scope>NUCLEOTIDE SEQUENCE</scope>
    <source>
        <strain evidence="1">GDZJ002</strain>
        <plasmid evidence="1">pGDZJ002-1</plasmid>
    </source>
</reference>
<dbReference type="EMBL" id="MH043623">
    <property type="protein sequence ID" value="AWM63247.1"/>
    <property type="molecule type" value="Genomic_DNA"/>
</dbReference>
<geneLocation type="plasmid" evidence="1">
    <name>pGDZJ002-1</name>
</geneLocation>
<protein>
    <submittedName>
        <fullName evidence="1">Uncharacterized protein</fullName>
    </submittedName>
</protein>
<keyword evidence="1" id="KW-0614">Plasmid</keyword>